<evidence type="ECO:0000313" key="5">
    <source>
        <dbReference type="Proteomes" id="UP001501175"/>
    </source>
</evidence>
<dbReference type="CDD" id="cd02440">
    <property type="entry name" value="AdoMet_MTases"/>
    <property type="match status" value="1"/>
</dbReference>
<dbReference type="Gene3D" id="3.40.50.150">
    <property type="entry name" value="Vaccinia Virus protein VP39"/>
    <property type="match status" value="1"/>
</dbReference>
<name>A0ABP8NGQ0_9BACT</name>
<protein>
    <recommendedName>
        <fullName evidence="6">O-methyltransferase</fullName>
    </recommendedName>
</protein>
<dbReference type="PROSITE" id="PS51682">
    <property type="entry name" value="SAM_OMT_I"/>
    <property type="match status" value="1"/>
</dbReference>
<keyword evidence="5" id="KW-1185">Reference proteome</keyword>
<dbReference type="PANTHER" id="PTHR43167:SF1">
    <property type="entry name" value="PUTATIVE (AFU_ORTHOLOGUE AFUA_6G01830)-RELATED"/>
    <property type="match status" value="1"/>
</dbReference>
<dbReference type="PANTHER" id="PTHR43167">
    <property type="entry name" value="PUTATIVE (AFU_ORTHOLOGUE AFUA_6G01830)-RELATED"/>
    <property type="match status" value="1"/>
</dbReference>
<proteinExistence type="predicted"/>
<evidence type="ECO:0000256" key="1">
    <source>
        <dbReference type="ARBA" id="ARBA00022603"/>
    </source>
</evidence>
<dbReference type="EMBL" id="BAABHD010000082">
    <property type="protein sequence ID" value="GAA4467046.1"/>
    <property type="molecule type" value="Genomic_DNA"/>
</dbReference>
<evidence type="ECO:0008006" key="6">
    <source>
        <dbReference type="Google" id="ProtNLM"/>
    </source>
</evidence>
<comment type="caution">
    <text evidence="4">The sequence shown here is derived from an EMBL/GenBank/DDBJ whole genome shotgun (WGS) entry which is preliminary data.</text>
</comment>
<dbReference type="SUPFAM" id="SSF53335">
    <property type="entry name" value="S-adenosyl-L-methionine-dependent methyltransferases"/>
    <property type="match status" value="1"/>
</dbReference>
<reference evidence="5" key="1">
    <citation type="journal article" date="2019" name="Int. J. Syst. Evol. Microbiol.">
        <title>The Global Catalogue of Microorganisms (GCM) 10K type strain sequencing project: providing services to taxonomists for standard genome sequencing and annotation.</title>
        <authorList>
            <consortium name="The Broad Institute Genomics Platform"/>
            <consortium name="The Broad Institute Genome Sequencing Center for Infectious Disease"/>
            <person name="Wu L."/>
            <person name="Ma J."/>
        </authorList>
    </citation>
    <scope>NUCLEOTIDE SEQUENCE [LARGE SCALE GENOMIC DNA]</scope>
    <source>
        <strain evidence="5">JCM 17927</strain>
    </source>
</reference>
<organism evidence="4 5">
    <name type="scientific">Nibrella saemangeumensis</name>
    <dbReference type="NCBI Taxonomy" id="1084526"/>
    <lineage>
        <taxon>Bacteria</taxon>
        <taxon>Pseudomonadati</taxon>
        <taxon>Bacteroidota</taxon>
        <taxon>Cytophagia</taxon>
        <taxon>Cytophagales</taxon>
        <taxon>Spirosomataceae</taxon>
        <taxon>Nibrella</taxon>
    </lineage>
</organism>
<keyword evidence="1" id="KW-0489">Methyltransferase</keyword>
<dbReference type="Pfam" id="PF01596">
    <property type="entry name" value="Methyltransf_3"/>
    <property type="match status" value="1"/>
</dbReference>
<evidence type="ECO:0000256" key="2">
    <source>
        <dbReference type="ARBA" id="ARBA00022679"/>
    </source>
</evidence>
<keyword evidence="3" id="KW-0949">S-adenosyl-L-methionine</keyword>
<dbReference type="Proteomes" id="UP001501175">
    <property type="component" value="Unassembled WGS sequence"/>
</dbReference>
<keyword evidence="2" id="KW-0808">Transferase</keyword>
<accession>A0ABP8NGQ0</accession>
<sequence length="219" mass="24753">MSSLADLTVISTMNLSKQTELVLAQYHQRMEEEAQLMQSLPLEEGMRRRDEFLLSVGEETAMLLYSLVKAAKPRIILEIGTSYGYSTLWLAEAANTYDGHVISLEMDAAKADYARQKIREAGLADRVEFVVGDALDYLAKTAQTFDFVLVDLWKELYTPSFDLFFPKLQAGAYVISDNMLFPPHSKPEMDVYRKHLADTQAFDTVLLPIGSGIEISKRR</sequence>
<dbReference type="InterPro" id="IPR029063">
    <property type="entry name" value="SAM-dependent_MTases_sf"/>
</dbReference>
<gene>
    <name evidence="4" type="ORF">GCM10023189_50000</name>
</gene>
<evidence type="ECO:0000256" key="3">
    <source>
        <dbReference type="ARBA" id="ARBA00022691"/>
    </source>
</evidence>
<evidence type="ECO:0000313" key="4">
    <source>
        <dbReference type="EMBL" id="GAA4467046.1"/>
    </source>
</evidence>
<dbReference type="InterPro" id="IPR002935">
    <property type="entry name" value="SAM_O-MeTrfase"/>
</dbReference>